<keyword evidence="4" id="KW-1185">Reference proteome</keyword>
<organism evidence="3 4">
    <name type="scientific">Enterococcus columbae DSM 7374 = ATCC 51263</name>
    <dbReference type="NCBI Taxonomy" id="1121865"/>
    <lineage>
        <taxon>Bacteria</taxon>
        <taxon>Bacillati</taxon>
        <taxon>Bacillota</taxon>
        <taxon>Bacilli</taxon>
        <taxon>Lactobacillales</taxon>
        <taxon>Enterococcaceae</taxon>
        <taxon>Enterococcus</taxon>
    </lineage>
</organism>
<feature type="domain" description="TPM" evidence="2">
    <location>
        <begin position="35"/>
        <end position="149"/>
    </location>
</feature>
<dbReference type="InterPro" id="IPR007621">
    <property type="entry name" value="TPM_dom"/>
</dbReference>
<gene>
    <name evidence="3" type="ORF">I568_01846</name>
</gene>
<sequence length="275" mass="30654">MSKNFASYLLSVLFLISCFLFVPKNIFAQSIEYISDPNQHLDQSQWPALQEKATAIQKINQAKVYFLITDEATDDVEYAAQKALFQRVGKDGNGAIAYIDLTNRNFTVVTSGNMIDYLTDRRIDDLIEAIKEPLSEDDYNQAAKVFFDNTYTYVKKGIPHGHYRINKDTGEITYYKSLTGFEIAISLAVGGIAAIACFFTIMGKYQLRFGSGYHYDTHENGKMSFEINETRLINRFVTTRVIPRHTNDSNSDSGGSSFGSGYGGGSYGGGGSHSF</sequence>
<dbReference type="STRING" id="1121865.OMW_01227"/>
<dbReference type="PROSITE" id="PS51257">
    <property type="entry name" value="PROKAR_LIPOPROTEIN"/>
    <property type="match status" value="1"/>
</dbReference>
<dbReference type="PATRIC" id="fig|1121865.3.peg.1198"/>
<dbReference type="AlphaFoldDB" id="S1N4X2"/>
<keyword evidence="1" id="KW-1133">Transmembrane helix</keyword>
<feature type="transmembrane region" description="Helical" evidence="1">
    <location>
        <begin position="183"/>
        <end position="202"/>
    </location>
</feature>
<evidence type="ECO:0000313" key="4">
    <source>
        <dbReference type="Proteomes" id="UP000014113"/>
    </source>
</evidence>
<reference evidence="3 4" key="1">
    <citation type="submission" date="2013-03" db="EMBL/GenBank/DDBJ databases">
        <title>The Genome Sequence of Enterococcus columbae ATCC_51263 (PacBio/Illumina hybrid assembly).</title>
        <authorList>
            <consortium name="The Broad Institute Genomics Platform"/>
            <consortium name="The Broad Institute Genome Sequencing Center for Infectious Disease"/>
            <person name="Earl A."/>
            <person name="Russ C."/>
            <person name="Gilmore M."/>
            <person name="Surin D."/>
            <person name="Walker B."/>
            <person name="Young S."/>
            <person name="Zeng Q."/>
            <person name="Gargeya S."/>
            <person name="Fitzgerald M."/>
            <person name="Haas B."/>
            <person name="Abouelleil A."/>
            <person name="Allen A.W."/>
            <person name="Alvarado L."/>
            <person name="Arachchi H.M."/>
            <person name="Berlin A.M."/>
            <person name="Chapman S.B."/>
            <person name="Gainer-Dewar J."/>
            <person name="Goldberg J."/>
            <person name="Griggs A."/>
            <person name="Gujja S."/>
            <person name="Hansen M."/>
            <person name="Howarth C."/>
            <person name="Imamovic A."/>
            <person name="Ireland A."/>
            <person name="Larimer J."/>
            <person name="McCowan C."/>
            <person name="Murphy C."/>
            <person name="Pearson M."/>
            <person name="Poon T.W."/>
            <person name="Priest M."/>
            <person name="Roberts A."/>
            <person name="Saif S."/>
            <person name="Shea T."/>
            <person name="Sisk P."/>
            <person name="Sykes S."/>
            <person name="Wortman J."/>
            <person name="Nusbaum C."/>
            <person name="Birren B."/>
        </authorList>
    </citation>
    <scope>NUCLEOTIDE SEQUENCE [LARGE SCALE GENOMIC DNA]</scope>
    <source>
        <strain evidence="3 4">ATCC 51263</strain>
    </source>
</reference>
<keyword evidence="1" id="KW-0472">Membrane</keyword>
<evidence type="ECO:0000259" key="2">
    <source>
        <dbReference type="Pfam" id="PF04536"/>
    </source>
</evidence>
<comment type="caution">
    <text evidence="3">The sequence shown here is derived from an EMBL/GenBank/DDBJ whole genome shotgun (WGS) entry which is preliminary data.</text>
</comment>
<evidence type="ECO:0000256" key="1">
    <source>
        <dbReference type="SAM" id="Phobius"/>
    </source>
</evidence>
<name>S1N4X2_9ENTE</name>
<dbReference type="Pfam" id="PF04536">
    <property type="entry name" value="TPM_phosphatase"/>
    <property type="match status" value="1"/>
</dbReference>
<dbReference type="EMBL" id="ASWJ01000008">
    <property type="protein sequence ID" value="EOW80668.1"/>
    <property type="molecule type" value="Genomic_DNA"/>
</dbReference>
<proteinExistence type="predicted"/>
<dbReference type="eggNOG" id="COG1512">
    <property type="taxonomic scope" value="Bacteria"/>
</dbReference>
<dbReference type="Proteomes" id="UP000014113">
    <property type="component" value="Unassembled WGS sequence"/>
</dbReference>
<dbReference type="Gene3D" id="3.10.310.50">
    <property type="match status" value="1"/>
</dbReference>
<keyword evidence="1" id="KW-0812">Transmembrane</keyword>
<evidence type="ECO:0000313" key="3">
    <source>
        <dbReference type="EMBL" id="EOW80668.1"/>
    </source>
</evidence>
<protein>
    <recommendedName>
        <fullName evidence="2">TPM domain-containing protein</fullName>
    </recommendedName>
</protein>
<dbReference type="OrthoDB" id="9806054at2"/>
<dbReference type="RefSeq" id="WP_016183368.1">
    <property type="nucleotide sequence ID" value="NZ_JXKI01000025.1"/>
</dbReference>
<accession>S1N4X2</accession>